<evidence type="ECO:0000313" key="10">
    <source>
        <dbReference type="EMBL" id="MBB3037790.1"/>
    </source>
</evidence>
<comment type="subcellular location">
    <subcellularLocation>
        <location evidence="7">Cytoplasm</location>
    </subcellularLocation>
</comment>
<protein>
    <recommendedName>
        <fullName evidence="7">tRNA(Ile)-lysidine synthase</fullName>
        <ecNumber evidence="7">6.3.4.19</ecNumber>
    </recommendedName>
    <alternativeName>
        <fullName evidence="7">tRNA(Ile)-2-lysyl-cytidine synthase</fullName>
    </alternativeName>
    <alternativeName>
        <fullName evidence="7">tRNA(Ile)-lysidine synthetase</fullName>
    </alternativeName>
</protein>
<dbReference type="InterPro" id="IPR015262">
    <property type="entry name" value="tRNA_Ile_lys_synt_subst-bd"/>
</dbReference>
<evidence type="ECO:0000256" key="3">
    <source>
        <dbReference type="ARBA" id="ARBA00022694"/>
    </source>
</evidence>
<dbReference type="NCBIfam" id="TIGR02432">
    <property type="entry name" value="lysidine_TilS_N"/>
    <property type="match status" value="1"/>
</dbReference>
<dbReference type="Proteomes" id="UP000567922">
    <property type="component" value="Unassembled WGS sequence"/>
</dbReference>
<dbReference type="Gene3D" id="3.40.50.620">
    <property type="entry name" value="HUPs"/>
    <property type="match status" value="1"/>
</dbReference>
<reference evidence="10 11" key="1">
    <citation type="submission" date="2020-08" db="EMBL/GenBank/DDBJ databases">
        <title>Sequencing the genomes of 1000 actinobacteria strains.</title>
        <authorList>
            <person name="Klenk H.-P."/>
        </authorList>
    </citation>
    <scope>NUCLEOTIDE SEQUENCE [LARGE SCALE GENOMIC DNA]</scope>
    <source>
        <strain evidence="10 11">DSM 45258</strain>
    </source>
</reference>
<keyword evidence="1 7" id="KW-0963">Cytoplasm</keyword>
<evidence type="ECO:0000256" key="4">
    <source>
        <dbReference type="ARBA" id="ARBA00022741"/>
    </source>
</evidence>
<dbReference type="EC" id="6.3.4.19" evidence="7"/>
<dbReference type="InterPro" id="IPR012795">
    <property type="entry name" value="tRNA_Ile_lys_synt_N"/>
</dbReference>
<dbReference type="Gene3D" id="1.20.59.20">
    <property type="match status" value="1"/>
</dbReference>
<dbReference type="GO" id="GO:0006400">
    <property type="term" value="P:tRNA modification"/>
    <property type="evidence" value="ECO:0007669"/>
    <property type="project" value="UniProtKB-UniRule"/>
</dbReference>
<keyword evidence="3 7" id="KW-0819">tRNA processing</keyword>
<comment type="similarity">
    <text evidence="7">Belongs to the tRNA(Ile)-lysidine synthase family.</text>
</comment>
<dbReference type="Pfam" id="PF01171">
    <property type="entry name" value="ATP_bind_3"/>
    <property type="match status" value="1"/>
</dbReference>
<dbReference type="GO" id="GO:0005524">
    <property type="term" value="F:ATP binding"/>
    <property type="evidence" value="ECO:0007669"/>
    <property type="project" value="UniProtKB-UniRule"/>
</dbReference>
<feature type="binding site" evidence="7">
    <location>
        <begin position="35"/>
        <end position="40"/>
    </location>
    <ligand>
        <name>ATP</name>
        <dbReference type="ChEBI" id="CHEBI:30616"/>
    </ligand>
</feature>
<proteinExistence type="inferred from homology"/>
<dbReference type="InterPro" id="IPR011063">
    <property type="entry name" value="TilS/TtcA_N"/>
</dbReference>
<keyword evidence="2 7" id="KW-0436">Ligase</keyword>
<dbReference type="AlphaFoldDB" id="A0A839RMQ7"/>
<dbReference type="SUPFAM" id="SSF52402">
    <property type="entry name" value="Adenine nucleotide alpha hydrolases-like"/>
    <property type="match status" value="1"/>
</dbReference>
<dbReference type="InterPro" id="IPR012094">
    <property type="entry name" value="tRNA_Ile_lys_synt"/>
</dbReference>
<comment type="caution">
    <text evidence="10">The sequence shown here is derived from an EMBL/GenBank/DDBJ whole genome shotgun (WGS) entry which is preliminary data.</text>
</comment>
<feature type="domain" description="tRNA(Ile)-lysidine synthase substrate-binding" evidence="9">
    <location>
        <begin position="247"/>
        <end position="321"/>
    </location>
</feature>
<evidence type="ECO:0000259" key="8">
    <source>
        <dbReference type="Pfam" id="PF01171"/>
    </source>
</evidence>
<accession>A0A839RMQ7</accession>
<comment type="function">
    <text evidence="7">Ligates lysine onto the cytidine present at position 34 of the AUA codon-specific tRNA(Ile) that contains the anticodon CAU, in an ATP-dependent manner. Cytidine is converted to lysidine, thus changing the amino acid specificity of the tRNA from methionine to isoleucine.</text>
</comment>
<keyword evidence="11" id="KW-1185">Reference proteome</keyword>
<gene>
    <name evidence="7" type="primary">tilS</name>
    <name evidence="10" type="ORF">FHU29_002239</name>
</gene>
<comment type="catalytic activity">
    <reaction evidence="6 7">
        <text>cytidine(34) in tRNA(Ile2) + L-lysine + ATP = lysidine(34) in tRNA(Ile2) + AMP + diphosphate + H(+)</text>
        <dbReference type="Rhea" id="RHEA:43744"/>
        <dbReference type="Rhea" id="RHEA-COMP:10625"/>
        <dbReference type="Rhea" id="RHEA-COMP:10670"/>
        <dbReference type="ChEBI" id="CHEBI:15378"/>
        <dbReference type="ChEBI" id="CHEBI:30616"/>
        <dbReference type="ChEBI" id="CHEBI:32551"/>
        <dbReference type="ChEBI" id="CHEBI:33019"/>
        <dbReference type="ChEBI" id="CHEBI:82748"/>
        <dbReference type="ChEBI" id="CHEBI:83665"/>
        <dbReference type="ChEBI" id="CHEBI:456215"/>
        <dbReference type="EC" id="6.3.4.19"/>
    </reaction>
</comment>
<dbReference type="EMBL" id="JACHWS010000002">
    <property type="protein sequence ID" value="MBB3037790.1"/>
    <property type="molecule type" value="Genomic_DNA"/>
</dbReference>
<evidence type="ECO:0000256" key="6">
    <source>
        <dbReference type="ARBA" id="ARBA00048539"/>
    </source>
</evidence>
<dbReference type="InterPro" id="IPR014729">
    <property type="entry name" value="Rossmann-like_a/b/a_fold"/>
</dbReference>
<evidence type="ECO:0000256" key="7">
    <source>
        <dbReference type="HAMAP-Rule" id="MF_01161"/>
    </source>
</evidence>
<keyword evidence="5 7" id="KW-0067">ATP-binding</keyword>
<keyword evidence="4 7" id="KW-0547">Nucleotide-binding</keyword>
<evidence type="ECO:0000256" key="5">
    <source>
        <dbReference type="ARBA" id="ARBA00022840"/>
    </source>
</evidence>
<feature type="domain" description="tRNA(Ile)-lysidine/2-thiocytidine synthase N-terminal" evidence="8">
    <location>
        <begin position="30"/>
        <end position="198"/>
    </location>
</feature>
<dbReference type="GO" id="GO:0005737">
    <property type="term" value="C:cytoplasm"/>
    <property type="evidence" value="ECO:0007669"/>
    <property type="project" value="UniProtKB-SubCell"/>
</dbReference>
<dbReference type="PANTHER" id="PTHR43033">
    <property type="entry name" value="TRNA(ILE)-LYSIDINE SYNTHASE-RELATED"/>
    <property type="match status" value="1"/>
</dbReference>
<sequence>MTTRNLHTIRLAVRNWLETYDEAWAGQNEIVIAMSGGGDSTALCAAAALELPGRVRALTIDHGLQSGSDEVAARAAQLARDLGCVTAEVLRVEVGNSGGLEAAARQARYQALDQSRRGSPVLVAHTLDDQAETVLLGLARGSGARSLAGMRAFAPPWGRPLLGIRRSTTRAACAEIGVTPHEDPHNSDARFTRVRLRSEVLPLLEEVLGGGVAESLARTAMQLQDDVVVLDALAIELLHAARTDRGLDTAVLSDAPAATRRRAIRFWLLDNGARTATDGQLRAIDALVREWRGQGPVAVPNGGSGQGEGARLMVERRHGTLGIAVQLRHSVPGGRRIEKGT</sequence>
<name>A0A839RMQ7_9ACTN</name>
<evidence type="ECO:0000259" key="9">
    <source>
        <dbReference type="Pfam" id="PF09179"/>
    </source>
</evidence>
<dbReference type="SUPFAM" id="SSF82829">
    <property type="entry name" value="MesJ substrate recognition domain-like"/>
    <property type="match status" value="1"/>
</dbReference>
<organism evidence="10 11">
    <name type="scientific">Hoyosella altamirensis</name>
    <dbReference type="NCBI Taxonomy" id="616997"/>
    <lineage>
        <taxon>Bacteria</taxon>
        <taxon>Bacillati</taxon>
        <taxon>Actinomycetota</taxon>
        <taxon>Actinomycetes</taxon>
        <taxon>Mycobacteriales</taxon>
        <taxon>Hoyosellaceae</taxon>
        <taxon>Hoyosella</taxon>
    </lineage>
</organism>
<comment type="domain">
    <text evidence="7">The N-terminal region contains the highly conserved SGGXDS motif, predicted to be a P-loop motif involved in ATP binding.</text>
</comment>
<dbReference type="Pfam" id="PF09179">
    <property type="entry name" value="TilS"/>
    <property type="match status" value="1"/>
</dbReference>
<evidence type="ECO:0000256" key="1">
    <source>
        <dbReference type="ARBA" id="ARBA00022490"/>
    </source>
</evidence>
<dbReference type="GO" id="GO:0032267">
    <property type="term" value="F:tRNA(Ile)-lysidine synthase activity"/>
    <property type="evidence" value="ECO:0007669"/>
    <property type="project" value="UniProtKB-EC"/>
</dbReference>
<evidence type="ECO:0000313" key="11">
    <source>
        <dbReference type="Proteomes" id="UP000567922"/>
    </source>
</evidence>
<dbReference type="HAMAP" id="MF_01161">
    <property type="entry name" value="tRNA_Ile_lys_synt"/>
    <property type="match status" value="1"/>
</dbReference>
<evidence type="ECO:0000256" key="2">
    <source>
        <dbReference type="ARBA" id="ARBA00022598"/>
    </source>
</evidence>
<dbReference type="CDD" id="cd01992">
    <property type="entry name" value="TilS_N"/>
    <property type="match status" value="1"/>
</dbReference>
<dbReference type="PANTHER" id="PTHR43033:SF1">
    <property type="entry name" value="TRNA(ILE)-LYSIDINE SYNTHASE-RELATED"/>
    <property type="match status" value="1"/>
</dbReference>